<keyword evidence="4 6" id="KW-0067">ATP-binding</keyword>
<evidence type="ECO:0000256" key="6">
    <source>
        <dbReference type="PROSITE-ProRule" id="PRU10141"/>
    </source>
</evidence>
<evidence type="ECO:0000256" key="8">
    <source>
        <dbReference type="SAM" id="MobiDB-lite"/>
    </source>
</evidence>
<keyword evidence="1" id="KW-0808">Transferase</keyword>
<feature type="region of interest" description="Disordered" evidence="8">
    <location>
        <begin position="230"/>
        <end position="256"/>
    </location>
</feature>
<sequence>MDRVSSSGAVSCPPEEVLASFAAGTLGGAERQELEGHLARCSVCFEVVSALVAGAPPATSGSPPAHPSPVLARGTAVGRYLVLDCIGSGGMGVVYSAYDPGLDRKIALKLLSPSGPQGAASQRGQSLLQREARALARLSHPNVVTVYDVGNEAERVFVAMELVDGQTLGRWLASEQPSWRQVVRCFVEAGRGLAAAHVVGLVHRDFKPDNVLIGRDGKVRVTDFGLARAMRPEPATPSGEEAGRTESLAWSRSGAQAGTPRYMAPEQWLGKETGPWTDQFSFCVALWEALYGEPPFGGDAPDKVAQEVTSGRLRSVPAQRQGGVPAPIHAALVRGLQVEPTARHPSMEALLALLELEPARRRTRLVALLGSSLLLLGLLGAGILWRLSRPAELCAGGPTRVQSVWGDSVREGVRHGLMASGVPGADSTWALLARSVDVYTRDWATMHREACEATRVRGEQSEELLDRRMLCLNHALQRVSALARRLEHADRATADKALNAVYALPPLSECANVDALLNRPGLPQDAAVRQQVLALREQMAELETLNKLGRTREALPRAEALTRAAEALRFHPVQAEALLLEGTLRRMDEQLPRAVEVLDRAVLRAEAGHEDALAARAWMEMVFVDSGHRKELAAARRGIEHAQAKLERLDRQEPSLELQMLSARASLANAEGHFDEAFALDEERVRRMEQTLGPDAPDLGEALYNLASSLHMRGRSEEAYAAIQRSLELTERHWGPESRTLARGLNMFAIITRHRKQYSEARAAYERALRIHARLTGESSSEYVQTLANLALLLNVLGEQEAALSAFQRAVDIERGRKDSDPAELATLLTNMATVHNRQGHPSEALALCREALALRIAKLGPRHVMVGATLDTMGIALRKLGQHSQALEHFQREQEIFVSALAEDHPFRANAQVQIGKTLIALGRLDEARASLERALAFYARRPDKSLEQAEARLGLALVQWKRGGTDRPRAREQILELRERVGPASRAEIDALFEAPSTAH</sequence>
<dbReference type="PANTHER" id="PTHR43289:SF6">
    <property type="entry name" value="SERINE_THREONINE-PROTEIN KINASE NEKL-3"/>
    <property type="match status" value="1"/>
</dbReference>
<evidence type="ECO:0000256" key="1">
    <source>
        <dbReference type="ARBA" id="ARBA00022679"/>
    </source>
</evidence>
<dbReference type="PANTHER" id="PTHR43289">
    <property type="entry name" value="MITOGEN-ACTIVATED PROTEIN KINASE KINASE KINASE 20-RELATED"/>
    <property type="match status" value="1"/>
</dbReference>
<evidence type="ECO:0000313" key="10">
    <source>
        <dbReference type="EMBL" id="ATB38149.1"/>
    </source>
</evidence>
<gene>
    <name evidence="10" type="ORF">CYFUS_003580</name>
</gene>
<dbReference type="EMBL" id="CP022098">
    <property type="protein sequence ID" value="ATB38149.1"/>
    <property type="molecule type" value="Genomic_DNA"/>
</dbReference>
<dbReference type="GO" id="GO:0005524">
    <property type="term" value="F:ATP binding"/>
    <property type="evidence" value="ECO:0007669"/>
    <property type="project" value="UniProtKB-UniRule"/>
</dbReference>
<dbReference type="InterPro" id="IPR000719">
    <property type="entry name" value="Prot_kinase_dom"/>
</dbReference>
<evidence type="ECO:0000259" key="9">
    <source>
        <dbReference type="PROSITE" id="PS50011"/>
    </source>
</evidence>
<dbReference type="CDD" id="cd14014">
    <property type="entry name" value="STKc_PknB_like"/>
    <property type="match status" value="1"/>
</dbReference>
<dbReference type="Gene3D" id="1.25.40.10">
    <property type="entry name" value="Tetratricopeptide repeat domain"/>
    <property type="match status" value="2"/>
</dbReference>
<dbReference type="SUPFAM" id="SSF56112">
    <property type="entry name" value="Protein kinase-like (PK-like)"/>
    <property type="match status" value="1"/>
</dbReference>
<proteinExistence type="predicted"/>
<dbReference type="RefSeq" id="WP_095986361.1">
    <property type="nucleotide sequence ID" value="NZ_CP022098.1"/>
</dbReference>
<dbReference type="SMART" id="SM00028">
    <property type="entry name" value="TPR"/>
    <property type="match status" value="6"/>
</dbReference>
<dbReference type="Pfam" id="PF13424">
    <property type="entry name" value="TPR_12"/>
    <property type="match status" value="3"/>
</dbReference>
<feature type="binding site" evidence="6">
    <location>
        <position position="109"/>
    </location>
    <ligand>
        <name>ATP</name>
        <dbReference type="ChEBI" id="CHEBI:30616"/>
    </ligand>
</feature>
<keyword evidence="7" id="KW-0175">Coiled coil</keyword>
<keyword evidence="5" id="KW-0802">TPR repeat</keyword>
<dbReference type="Gene3D" id="1.10.510.10">
    <property type="entry name" value="Transferase(Phosphotransferase) domain 1"/>
    <property type="match status" value="1"/>
</dbReference>
<dbReference type="Pfam" id="PF13181">
    <property type="entry name" value="TPR_8"/>
    <property type="match status" value="1"/>
</dbReference>
<evidence type="ECO:0000256" key="4">
    <source>
        <dbReference type="ARBA" id="ARBA00022840"/>
    </source>
</evidence>
<reference evidence="10 11" key="1">
    <citation type="submission" date="2017-06" db="EMBL/GenBank/DDBJ databases">
        <title>Sequencing and comparative analysis of myxobacterial genomes.</title>
        <authorList>
            <person name="Rupp O."/>
            <person name="Goesmann A."/>
            <person name="Sogaard-Andersen L."/>
        </authorList>
    </citation>
    <scope>NUCLEOTIDE SEQUENCE [LARGE SCALE GENOMIC DNA]</scope>
    <source>
        <strain evidence="10 11">DSM 52655</strain>
    </source>
</reference>
<feature type="domain" description="Protein kinase" evidence="9">
    <location>
        <begin position="80"/>
        <end position="354"/>
    </location>
</feature>
<feature type="coiled-coil region" evidence="7">
    <location>
        <begin position="632"/>
        <end position="659"/>
    </location>
</feature>
<dbReference type="GO" id="GO:0004674">
    <property type="term" value="F:protein serine/threonine kinase activity"/>
    <property type="evidence" value="ECO:0007669"/>
    <property type="project" value="TreeGrafter"/>
</dbReference>
<dbReference type="Gene3D" id="1.10.10.1320">
    <property type="entry name" value="Anti-sigma factor, zinc-finger domain"/>
    <property type="match status" value="1"/>
</dbReference>
<keyword evidence="2 6" id="KW-0547">Nucleotide-binding</keyword>
<keyword evidence="3" id="KW-0418">Kinase</keyword>
<evidence type="ECO:0000256" key="2">
    <source>
        <dbReference type="ARBA" id="ARBA00022741"/>
    </source>
</evidence>
<dbReference type="PROSITE" id="PS50005">
    <property type="entry name" value="TPR"/>
    <property type="match status" value="1"/>
</dbReference>
<dbReference type="InterPro" id="IPR011990">
    <property type="entry name" value="TPR-like_helical_dom_sf"/>
</dbReference>
<dbReference type="Gene3D" id="3.30.200.20">
    <property type="entry name" value="Phosphorylase Kinase, domain 1"/>
    <property type="match status" value="1"/>
</dbReference>
<protein>
    <recommendedName>
        <fullName evidence="9">Protein kinase domain-containing protein</fullName>
    </recommendedName>
</protein>
<organism evidence="10 11">
    <name type="scientific">Cystobacter fuscus</name>
    <dbReference type="NCBI Taxonomy" id="43"/>
    <lineage>
        <taxon>Bacteria</taxon>
        <taxon>Pseudomonadati</taxon>
        <taxon>Myxococcota</taxon>
        <taxon>Myxococcia</taxon>
        <taxon>Myxococcales</taxon>
        <taxon>Cystobacterineae</taxon>
        <taxon>Archangiaceae</taxon>
        <taxon>Cystobacter</taxon>
    </lineage>
</organism>
<dbReference type="PROSITE" id="PS00107">
    <property type="entry name" value="PROTEIN_KINASE_ATP"/>
    <property type="match status" value="1"/>
</dbReference>
<dbReference type="PROSITE" id="PS50011">
    <property type="entry name" value="PROTEIN_KINASE_DOM"/>
    <property type="match status" value="1"/>
</dbReference>
<name>A0A250J2D1_9BACT</name>
<dbReference type="SUPFAM" id="SSF48452">
    <property type="entry name" value="TPR-like"/>
    <property type="match status" value="3"/>
</dbReference>
<dbReference type="InterPro" id="IPR017441">
    <property type="entry name" value="Protein_kinase_ATP_BS"/>
</dbReference>
<dbReference type="AlphaFoldDB" id="A0A250J2D1"/>
<dbReference type="Pfam" id="PF00069">
    <property type="entry name" value="Pkinase"/>
    <property type="match status" value="1"/>
</dbReference>
<evidence type="ECO:0000313" key="11">
    <source>
        <dbReference type="Proteomes" id="UP000217257"/>
    </source>
</evidence>
<feature type="repeat" description="TPR" evidence="5">
    <location>
        <begin position="784"/>
        <end position="817"/>
    </location>
</feature>
<dbReference type="InterPro" id="IPR019734">
    <property type="entry name" value="TPR_rpt"/>
</dbReference>
<evidence type="ECO:0000256" key="7">
    <source>
        <dbReference type="SAM" id="Coils"/>
    </source>
</evidence>
<dbReference type="KEGG" id="cfus:CYFUS_003580"/>
<dbReference type="Proteomes" id="UP000217257">
    <property type="component" value="Chromosome"/>
</dbReference>
<evidence type="ECO:0000256" key="5">
    <source>
        <dbReference type="PROSITE-ProRule" id="PRU00339"/>
    </source>
</evidence>
<dbReference type="InterPro" id="IPR041916">
    <property type="entry name" value="Anti_sigma_zinc_sf"/>
</dbReference>
<evidence type="ECO:0000256" key="3">
    <source>
        <dbReference type="ARBA" id="ARBA00022777"/>
    </source>
</evidence>
<dbReference type="PROSITE" id="PS00108">
    <property type="entry name" value="PROTEIN_KINASE_ST"/>
    <property type="match status" value="1"/>
</dbReference>
<dbReference type="InterPro" id="IPR008271">
    <property type="entry name" value="Ser/Thr_kinase_AS"/>
</dbReference>
<dbReference type="InterPro" id="IPR011009">
    <property type="entry name" value="Kinase-like_dom_sf"/>
</dbReference>
<accession>A0A250J2D1</accession>